<name>A0A1Y2BTK2_9FUNG</name>
<keyword evidence="1" id="KW-0472">Membrane</keyword>
<accession>A0A1Y2BTK2</accession>
<proteinExistence type="predicted"/>
<dbReference type="Gene3D" id="1.20.1070.10">
    <property type="entry name" value="Rhodopsin 7-helix transmembrane proteins"/>
    <property type="match status" value="1"/>
</dbReference>
<protein>
    <submittedName>
        <fullName evidence="2">Uncharacterized protein</fullName>
    </submittedName>
</protein>
<dbReference type="EMBL" id="MCGO01000047">
    <property type="protein sequence ID" value="ORY37967.1"/>
    <property type="molecule type" value="Genomic_DNA"/>
</dbReference>
<sequence length="168" mass="18641">MLQYILLSFGGIMVLYTKTYLHVCKTIEEIENMDVSHDQGSSSSQLRLRVLKTCIMMTAAIFVCYGIESVLILYSLATPAWKPPMWLDTLSTILIALDSIISPMLVMEMHSSFVISDSLVGSILRSTQVSELRRDSMANPLLRPSQVSSHRKSLAPRLSITGSVDSKA</sequence>
<dbReference type="Proteomes" id="UP000193642">
    <property type="component" value="Unassembled WGS sequence"/>
</dbReference>
<evidence type="ECO:0000256" key="1">
    <source>
        <dbReference type="SAM" id="Phobius"/>
    </source>
</evidence>
<dbReference type="AlphaFoldDB" id="A0A1Y2BTK2"/>
<evidence type="ECO:0000313" key="3">
    <source>
        <dbReference type="Proteomes" id="UP000193642"/>
    </source>
</evidence>
<keyword evidence="1" id="KW-0812">Transmembrane</keyword>
<feature type="transmembrane region" description="Helical" evidence="1">
    <location>
        <begin position="54"/>
        <end position="77"/>
    </location>
</feature>
<evidence type="ECO:0000313" key="2">
    <source>
        <dbReference type="EMBL" id="ORY37967.1"/>
    </source>
</evidence>
<keyword evidence="1" id="KW-1133">Transmembrane helix</keyword>
<keyword evidence="3" id="KW-1185">Reference proteome</keyword>
<organism evidence="2 3">
    <name type="scientific">Rhizoclosmatium globosum</name>
    <dbReference type="NCBI Taxonomy" id="329046"/>
    <lineage>
        <taxon>Eukaryota</taxon>
        <taxon>Fungi</taxon>
        <taxon>Fungi incertae sedis</taxon>
        <taxon>Chytridiomycota</taxon>
        <taxon>Chytridiomycota incertae sedis</taxon>
        <taxon>Chytridiomycetes</taxon>
        <taxon>Chytridiales</taxon>
        <taxon>Chytriomycetaceae</taxon>
        <taxon>Rhizoclosmatium</taxon>
    </lineage>
</organism>
<gene>
    <name evidence="2" type="ORF">BCR33DRAFT_442061</name>
</gene>
<dbReference type="SUPFAM" id="SSF81321">
    <property type="entry name" value="Family A G protein-coupled receptor-like"/>
    <property type="match status" value="1"/>
</dbReference>
<dbReference type="OrthoDB" id="2156908at2759"/>
<reference evidence="2 3" key="1">
    <citation type="submission" date="2016-07" db="EMBL/GenBank/DDBJ databases">
        <title>Pervasive Adenine N6-methylation of Active Genes in Fungi.</title>
        <authorList>
            <consortium name="DOE Joint Genome Institute"/>
            <person name="Mondo S.J."/>
            <person name="Dannebaum R.O."/>
            <person name="Kuo R.C."/>
            <person name="Labutti K."/>
            <person name="Haridas S."/>
            <person name="Kuo A."/>
            <person name="Salamov A."/>
            <person name="Ahrendt S.R."/>
            <person name="Lipzen A."/>
            <person name="Sullivan W."/>
            <person name="Andreopoulos W.B."/>
            <person name="Clum A."/>
            <person name="Lindquist E."/>
            <person name="Daum C."/>
            <person name="Ramamoorthy G.K."/>
            <person name="Gryganskyi A."/>
            <person name="Culley D."/>
            <person name="Magnuson J.K."/>
            <person name="James T.Y."/>
            <person name="O'Malley M.A."/>
            <person name="Stajich J.E."/>
            <person name="Spatafora J.W."/>
            <person name="Visel A."/>
            <person name="Grigoriev I.V."/>
        </authorList>
    </citation>
    <scope>NUCLEOTIDE SEQUENCE [LARGE SCALE GENOMIC DNA]</scope>
    <source>
        <strain evidence="2 3">JEL800</strain>
    </source>
</reference>
<comment type="caution">
    <text evidence="2">The sequence shown here is derived from an EMBL/GenBank/DDBJ whole genome shotgun (WGS) entry which is preliminary data.</text>
</comment>